<reference evidence="5" key="2">
    <citation type="submission" date="2025-09" db="UniProtKB">
        <authorList>
            <consortium name="Ensembl"/>
        </authorList>
    </citation>
    <scope>IDENTIFICATION</scope>
</reference>
<dbReference type="PANTHER" id="PTHR47745">
    <property type="entry name" value="IZUMO SPERM-EGG FUSION PROTEIN 2"/>
    <property type="match status" value="1"/>
</dbReference>
<protein>
    <submittedName>
        <fullName evidence="5">Uncharacterized protein</fullName>
    </submittedName>
</protein>
<dbReference type="InterPro" id="IPR042920">
    <property type="entry name" value="IZUMO2"/>
</dbReference>
<evidence type="ECO:0000256" key="4">
    <source>
        <dbReference type="SAM" id="SignalP"/>
    </source>
</evidence>
<accession>A0A8C3FAQ7</accession>
<feature type="chain" id="PRO_5034606134" evidence="4">
    <location>
        <begin position="16"/>
        <end position="184"/>
    </location>
</feature>
<dbReference type="AlphaFoldDB" id="A0A8C3FAQ7"/>
<keyword evidence="6" id="KW-1185">Reference proteome</keyword>
<keyword evidence="2 4" id="KW-0732">Signal</keyword>
<dbReference type="Proteomes" id="UP000694380">
    <property type="component" value="Unplaced"/>
</dbReference>
<dbReference type="Ensembl" id="ENSCPBT00000006727.1">
    <property type="protein sequence ID" value="ENSCPBP00000005535.1"/>
    <property type="gene ID" value="ENSCPBG00000004425.1"/>
</dbReference>
<comment type="similarity">
    <text evidence="1">Belongs to the Izumo family.</text>
</comment>
<dbReference type="PANTHER" id="PTHR47745:SF1">
    <property type="entry name" value="IZUMO SPERM-EGG FUSION PROTEIN 2"/>
    <property type="match status" value="1"/>
</dbReference>
<evidence type="ECO:0000256" key="3">
    <source>
        <dbReference type="SAM" id="MobiDB-lite"/>
    </source>
</evidence>
<evidence type="ECO:0000313" key="5">
    <source>
        <dbReference type="Ensembl" id="ENSCPBP00000005535.1"/>
    </source>
</evidence>
<dbReference type="InterPro" id="IPR029389">
    <property type="entry name" value="IZUMO"/>
</dbReference>
<dbReference type="OMA" id="GMQGPFF"/>
<feature type="region of interest" description="Disordered" evidence="3">
    <location>
        <begin position="120"/>
        <end position="158"/>
    </location>
</feature>
<reference evidence="5" key="1">
    <citation type="submission" date="2025-08" db="UniProtKB">
        <authorList>
            <consortium name="Ensembl"/>
        </authorList>
    </citation>
    <scope>IDENTIFICATION</scope>
</reference>
<proteinExistence type="inferred from homology"/>
<evidence type="ECO:0000256" key="1">
    <source>
        <dbReference type="ARBA" id="ARBA00009633"/>
    </source>
</evidence>
<evidence type="ECO:0000256" key="2">
    <source>
        <dbReference type="ARBA" id="ARBA00022729"/>
    </source>
</evidence>
<name>A0A8C3FAQ7_CHRPI</name>
<dbReference type="Pfam" id="PF15005">
    <property type="entry name" value="IZUMO"/>
    <property type="match status" value="1"/>
</dbReference>
<sequence>MPGCTMALLAPLVLGAWLAAGAGGCLQCDRQIRSTLESLRTGLVPRQIRDSRLRARAQALLRGMEGGFFRHYATSQFAGTAGRGHGPGTSGGSLPHLSPDQALLDALVAFRRRTTMELKSALKEHQAKGTSSRGGGGGAAPLPWAPSSKPPNPPVLGGPSVTVWGYNRFFSLSPQLVTPKPVVS</sequence>
<evidence type="ECO:0000313" key="6">
    <source>
        <dbReference type="Proteomes" id="UP000694380"/>
    </source>
</evidence>
<organism evidence="5 6">
    <name type="scientific">Chrysemys picta bellii</name>
    <name type="common">Western painted turtle</name>
    <name type="synonym">Emys bellii</name>
    <dbReference type="NCBI Taxonomy" id="8478"/>
    <lineage>
        <taxon>Eukaryota</taxon>
        <taxon>Metazoa</taxon>
        <taxon>Chordata</taxon>
        <taxon>Craniata</taxon>
        <taxon>Vertebrata</taxon>
        <taxon>Euteleostomi</taxon>
        <taxon>Archelosauria</taxon>
        <taxon>Testudinata</taxon>
        <taxon>Testudines</taxon>
        <taxon>Cryptodira</taxon>
        <taxon>Durocryptodira</taxon>
        <taxon>Testudinoidea</taxon>
        <taxon>Emydidae</taxon>
        <taxon>Chrysemys</taxon>
    </lineage>
</organism>
<feature type="signal peptide" evidence="4">
    <location>
        <begin position="1"/>
        <end position="15"/>
    </location>
</feature>